<proteinExistence type="inferred from homology"/>
<evidence type="ECO:0000256" key="4">
    <source>
        <dbReference type="ARBA" id="ARBA00023172"/>
    </source>
</evidence>
<dbReference type="GO" id="GO:0006310">
    <property type="term" value="P:DNA recombination"/>
    <property type="evidence" value="ECO:0007669"/>
    <property type="project" value="UniProtKB-KW"/>
</dbReference>
<dbReference type="InterPro" id="IPR013762">
    <property type="entry name" value="Integrase-like_cat_sf"/>
</dbReference>
<dbReference type="PANTHER" id="PTHR30629:SF2">
    <property type="entry name" value="PROPHAGE INTEGRASE INTS-RELATED"/>
    <property type="match status" value="1"/>
</dbReference>
<dbReference type="InterPro" id="IPR010998">
    <property type="entry name" value="Integrase_recombinase_N"/>
</dbReference>
<gene>
    <name evidence="6" type="ORF">F4Y60_11500</name>
</gene>
<dbReference type="CDD" id="cd00796">
    <property type="entry name" value="INT_Rci_Hp1_C"/>
    <property type="match status" value="1"/>
</dbReference>
<dbReference type="GO" id="GO:0015074">
    <property type="term" value="P:DNA integration"/>
    <property type="evidence" value="ECO:0007669"/>
    <property type="project" value="UniProtKB-KW"/>
</dbReference>
<protein>
    <submittedName>
        <fullName evidence="6">Tyrosine-type recombinase/integrase</fullName>
    </submittedName>
</protein>
<evidence type="ECO:0000313" key="6">
    <source>
        <dbReference type="EMBL" id="MXY34689.1"/>
    </source>
</evidence>
<evidence type="ECO:0000256" key="3">
    <source>
        <dbReference type="ARBA" id="ARBA00023125"/>
    </source>
</evidence>
<dbReference type="SUPFAM" id="SSF56349">
    <property type="entry name" value="DNA breaking-rejoining enzymes"/>
    <property type="match status" value="1"/>
</dbReference>
<comment type="similarity">
    <text evidence="1">Belongs to the 'phage' integrase family.</text>
</comment>
<reference evidence="6" key="1">
    <citation type="submission" date="2019-09" db="EMBL/GenBank/DDBJ databases">
        <title>Characterisation of the sponge microbiome using genome-centric metagenomics.</title>
        <authorList>
            <person name="Engelberts J.P."/>
            <person name="Robbins S.J."/>
            <person name="De Goeij J.M."/>
            <person name="Aranda M."/>
            <person name="Bell S.C."/>
            <person name="Webster N.S."/>
        </authorList>
    </citation>
    <scope>NUCLEOTIDE SEQUENCE</scope>
    <source>
        <strain evidence="6">SB0664_bin_43</strain>
    </source>
</reference>
<dbReference type="Gene3D" id="1.10.443.10">
    <property type="entry name" value="Intergrase catalytic core"/>
    <property type="match status" value="1"/>
</dbReference>
<dbReference type="AlphaFoldDB" id="A0A6B0Y4N3"/>
<dbReference type="Gene3D" id="3.30.160.390">
    <property type="entry name" value="Integrase, DNA-binding domain"/>
    <property type="match status" value="1"/>
</dbReference>
<dbReference type="GO" id="GO:0003677">
    <property type="term" value="F:DNA binding"/>
    <property type="evidence" value="ECO:0007669"/>
    <property type="project" value="UniProtKB-KW"/>
</dbReference>
<dbReference type="PANTHER" id="PTHR30629">
    <property type="entry name" value="PROPHAGE INTEGRASE"/>
    <property type="match status" value="1"/>
</dbReference>
<feature type="domain" description="Tyr recombinase" evidence="5">
    <location>
        <begin position="198"/>
        <end position="373"/>
    </location>
</feature>
<dbReference type="EMBL" id="VXRY01000470">
    <property type="protein sequence ID" value="MXY34689.1"/>
    <property type="molecule type" value="Genomic_DNA"/>
</dbReference>
<sequence>MTRRMRLTDAGIMRLRPCGTDYTVWDTFTPGLGVRVRTSGFRGYVFHERGQGGSRRVSLGPVTLKSVQNARKECLAFQLDEFSGEARTGTMAGSCMPLFRDYVADPWMAESRDRWKPSTRKFVDSLLRTSLLPAFGHLRLDRIAPAGVNAWFDRRSATAPGGANKALTLLRQIMNHAVAGGLIATNPARRTRMNPRPRLTRFLSAEEIVRLHEALDKCVAERPACEGQADIIRLLLYTGCRMSEIKNLKWSEVKADTLRLADSKTGSRTVYLSADARAVIKRQRKGSGRFVFPSPVNPGRPRCNHLKLWNRVRERAGLSGVRLHDTRHTYASQAVMKGVPLPVVARLLGHSHVRMTMRYAHVGDCEVIEAAERIGTAISRALDGSE</sequence>
<dbReference type="InterPro" id="IPR002104">
    <property type="entry name" value="Integrase_catalytic"/>
</dbReference>
<name>A0A6B0Y4N3_9RHOB</name>
<dbReference type="InterPro" id="IPR038488">
    <property type="entry name" value="Integrase_DNA-bd_sf"/>
</dbReference>
<dbReference type="Gene3D" id="1.10.150.130">
    <property type="match status" value="1"/>
</dbReference>
<dbReference type="Pfam" id="PF00589">
    <property type="entry name" value="Phage_integrase"/>
    <property type="match status" value="1"/>
</dbReference>
<keyword evidence="2" id="KW-0229">DNA integration</keyword>
<keyword evidence="4" id="KW-0233">DNA recombination</keyword>
<dbReference type="InterPro" id="IPR053876">
    <property type="entry name" value="Phage_int_M"/>
</dbReference>
<dbReference type="InterPro" id="IPR050808">
    <property type="entry name" value="Phage_Integrase"/>
</dbReference>
<organism evidence="6">
    <name type="scientific">Boseongicola sp. SB0664_bin_43</name>
    <dbReference type="NCBI Taxonomy" id="2604844"/>
    <lineage>
        <taxon>Bacteria</taxon>
        <taxon>Pseudomonadati</taxon>
        <taxon>Pseudomonadota</taxon>
        <taxon>Alphaproteobacteria</taxon>
        <taxon>Rhodobacterales</taxon>
        <taxon>Paracoccaceae</taxon>
        <taxon>Boseongicola</taxon>
    </lineage>
</organism>
<comment type="caution">
    <text evidence="6">The sequence shown here is derived from an EMBL/GenBank/DDBJ whole genome shotgun (WGS) entry which is preliminary data.</text>
</comment>
<accession>A0A6B0Y4N3</accession>
<evidence type="ECO:0000256" key="1">
    <source>
        <dbReference type="ARBA" id="ARBA00008857"/>
    </source>
</evidence>
<keyword evidence="3" id="KW-0238">DNA-binding</keyword>
<evidence type="ECO:0000259" key="5">
    <source>
        <dbReference type="PROSITE" id="PS51898"/>
    </source>
</evidence>
<dbReference type="InterPro" id="IPR011010">
    <property type="entry name" value="DNA_brk_join_enz"/>
</dbReference>
<evidence type="ECO:0000256" key="2">
    <source>
        <dbReference type="ARBA" id="ARBA00022908"/>
    </source>
</evidence>
<dbReference type="Pfam" id="PF22022">
    <property type="entry name" value="Phage_int_M"/>
    <property type="match status" value="1"/>
</dbReference>
<dbReference type="PROSITE" id="PS51898">
    <property type="entry name" value="TYR_RECOMBINASE"/>
    <property type="match status" value="1"/>
</dbReference>